<name>A0A445IS07_GLYSO</name>
<evidence type="ECO:0000256" key="3">
    <source>
        <dbReference type="ARBA" id="ARBA00023015"/>
    </source>
</evidence>
<dbReference type="InterPro" id="IPR036638">
    <property type="entry name" value="HLH_DNA-bd_sf"/>
</dbReference>
<dbReference type="InterPro" id="IPR011598">
    <property type="entry name" value="bHLH_dom"/>
</dbReference>
<dbReference type="SMR" id="A0A445IS07"/>
<keyword evidence="9" id="KW-1185">Reference proteome</keyword>
<dbReference type="PANTHER" id="PTHR13935">
    <property type="entry name" value="ACHAETE-SCUTE TRANSCRIPTION FACTOR-RELATED"/>
    <property type="match status" value="1"/>
</dbReference>
<dbReference type="GO" id="GO:0046983">
    <property type="term" value="F:protein dimerization activity"/>
    <property type="evidence" value="ECO:0007669"/>
    <property type="project" value="InterPro"/>
</dbReference>
<dbReference type="GO" id="GO:0000981">
    <property type="term" value="F:DNA-binding transcription factor activity, RNA polymerase II-specific"/>
    <property type="evidence" value="ECO:0007669"/>
    <property type="project" value="TreeGrafter"/>
</dbReference>
<dbReference type="SUPFAM" id="SSF47459">
    <property type="entry name" value="HLH, helix-loop-helix DNA-binding domain"/>
    <property type="match status" value="1"/>
</dbReference>
<evidence type="ECO:0000259" key="7">
    <source>
        <dbReference type="PROSITE" id="PS50888"/>
    </source>
</evidence>
<accession>A0A445IS07</accession>
<dbReference type="Gramene" id="XM_028328237.1">
    <property type="protein sequence ID" value="XP_028184038.1"/>
    <property type="gene ID" value="LOC114370846"/>
</dbReference>
<dbReference type="InterPro" id="IPR015660">
    <property type="entry name" value="MASH1/Ascl1a-like"/>
</dbReference>
<evidence type="ECO:0000256" key="4">
    <source>
        <dbReference type="ARBA" id="ARBA00023125"/>
    </source>
</evidence>
<evidence type="ECO:0000256" key="2">
    <source>
        <dbReference type="ARBA" id="ARBA00011738"/>
    </source>
</evidence>
<evidence type="ECO:0000256" key="6">
    <source>
        <dbReference type="ARBA" id="ARBA00023242"/>
    </source>
</evidence>
<protein>
    <submittedName>
        <fullName evidence="8">Transcription factor bHLH36</fullName>
    </submittedName>
</protein>
<keyword evidence="3" id="KW-0805">Transcription regulation</keyword>
<dbReference type="Proteomes" id="UP000289340">
    <property type="component" value="Chromosome 10"/>
</dbReference>
<keyword evidence="4" id="KW-0238">DNA-binding</keyword>
<dbReference type="Gene3D" id="4.10.280.10">
    <property type="entry name" value="Helix-loop-helix DNA-binding domain"/>
    <property type="match status" value="1"/>
</dbReference>
<sequence>MNPLHPTDELYFQIAPDNNYYSLPIQTTPENQILHDPVMDGSALIHFTSQMGTKGKQREDFKTTTIDENKKWMHRETEKQRRQEMTRLCTNFRSLLPLEYIKGKRSISDHMHEGTNYIKYLQNKVKQLQATRDKLMKLSNLSPVGSESGSLSTTHLPVCVIVHPCPGGVQIKCSYSFGKYACPLSRVLDIVLKEGLDVVNCTSTKPDDRFIHTIRCEVPHMMTGNNYTELQRKFVEAISSSSLEERLSAPENC</sequence>
<proteinExistence type="predicted"/>
<dbReference type="Pfam" id="PF00010">
    <property type="entry name" value="HLH"/>
    <property type="match status" value="1"/>
</dbReference>
<dbReference type="GO" id="GO:0000977">
    <property type="term" value="F:RNA polymerase II transcription regulatory region sequence-specific DNA binding"/>
    <property type="evidence" value="ECO:0007669"/>
    <property type="project" value="TreeGrafter"/>
</dbReference>
<evidence type="ECO:0000313" key="8">
    <source>
        <dbReference type="EMBL" id="RZB88876.1"/>
    </source>
</evidence>
<comment type="subunit">
    <text evidence="2">Homodimer.</text>
</comment>
<dbReference type="EMBL" id="QZWG01000010">
    <property type="protein sequence ID" value="RZB88876.1"/>
    <property type="molecule type" value="Genomic_DNA"/>
</dbReference>
<evidence type="ECO:0000256" key="1">
    <source>
        <dbReference type="ARBA" id="ARBA00004123"/>
    </source>
</evidence>
<feature type="domain" description="BHLH" evidence="7">
    <location>
        <begin position="69"/>
        <end position="121"/>
    </location>
</feature>
<keyword evidence="5" id="KW-0804">Transcription</keyword>
<reference evidence="8 9" key="1">
    <citation type="submission" date="2018-09" db="EMBL/GenBank/DDBJ databases">
        <title>A high-quality reference genome of wild soybean provides a powerful tool to mine soybean genomes.</title>
        <authorList>
            <person name="Xie M."/>
            <person name="Chung C.Y.L."/>
            <person name="Li M.-W."/>
            <person name="Wong F.-L."/>
            <person name="Chan T.-F."/>
            <person name="Lam H.-M."/>
        </authorList>
    </citation>
    <scope>NUCLEOTIDE SEQUENCE [LARGE SCALE GENOMIC DNA]</scope>
    <source>
        <strain evidence="9">cv. W05</strain>
        <tissue evidence="8">Hypocotyl of etiolated seedlings</tissue>
    </source>
</reference>
<evidence type="ECO:0000256" key="5">
    <source>
        <dbReference type="ARBA" id="ARBA00023163"/>
    </source>
</evidence>
<dbReference type="CDD" id="cd18914">
    <property type="entry name" value="bHLH_AtORG2_like"/>
    <property type="match status" value="1"/>
</dbReference>
<dbReference type="PANTHER" id="PTHR13935:SF155">
    <property type="entry name" value="TRANSCRIPTION FACTOR BHLH120-LIKE"/>
    <property type="match status" value="1"/>
</dbReference>
<dbReference type="GO" id="GO:0090575">
    <property type="term" value="C:RNA polymerase II transcription regulator complex"/>
    <property type="evidence" value="ECO:0007669"/>
    <property type="project" value="TreeGrafter"/>
</dbReference>
<dbReference type="AlphaFoldDB" id="A0A445IS07"/>
<organism evidence="8 9">
    <name type="scientific">Glycine soja</name>
    <name type="common">Wild soybean</name>
    <dbReference type="NCBI Taxonomy" id="3848"/>
    <lineage>
        <taxon>Eukaryota</taxon>
        <taxon>Viridiplantae</taxon>
        <taxon>Streptophyta</taxon>
        <taxon>Embryophyta</taxon>
        <taxon>Tracheophyta</taxon>
        <taxon>Spermatophyta</taxon>
        <taxon>Magnoliopsida</taxon>
        <taxon>eudicotyledons</taxon>
        <taxon>Gunneridae</taxon>
        <taxon>Pentapetalae</taxon>
        <taxon>rosids</taxon>
        <taxon>fabids</taxon>
        <taxon>Fabales</taxon>
        <taxon>Fabaceae</taxon>
        <taxon>Papilionoideae</taxon>
        <taxon>50 kb inversion clade</taxon>
        <taxon>NPAAA clade</taxon>
        <taxon>indigoferoid/millettioid clade</taxon>
        <taxon>Phaseoleae</taxon>
        <taxon>Glycine</taxon>
        <taxon>Glycine subgen. Soja</taxon>
    </lineage>
</organism>
<gene>
    <name evidence="8" type="ORF">D0Y65_027985</name>
</gene>
<dbReference type="FunFam" id="4.10.280.10:FF:000085">
    <property type="entry name" value="Transcription factor bHLH126"/>
    <property type="match status" value="1"/>
</dbReference>
<comment type="caution">
    <text evidence="8">The sequence shown here is derived from an EMBL/GenBank/DDBJ whole genome shotgun (WGS) entry which is preliminary data.</text>
</comment>
<evidence type="ECO:0000313" key="9">
    <source>
        <dbReference type="Proteomes" id="UP000289340"/>
    </source>
</evidence>
<comment type="subcellular location">
    <subcellularLocation>
        <location evidence="1">Nucleus</location>
    </subcellularLocation>
</comment>
<keyword evidence="6" id="KW-0539">Nucleus</keyword>
<dbReference type="PROSITE" id="PS50888">
    <property type="entry name" value="BHLH"/>
    <property type="match status" value="1"/>
</dbReference>